<dbReference type="Proteomes" id="UP000284021">
    <property type="component" value="Unassembled WGS sequence"/>
</dbReference>
<organism evidence="2 3">
    <name type="scientific">Pseudomonas cavernicola</name>
    <dbReference type="NCBI Taxonomy" id="2320866"/>
    <lineage>
        <taxon>Bacteria</taxon>
        <taxon>Pseudomonadati</taxon>
        <taxon>Pseudomonadota</taxon>
        <taxon>Gammaproteobacteria</taxon>
        <taxon>Pseudomonadales</taxon>
        <taxon>Pseudomonadaceae</taxon>
        <taxon>Pseudomonas</taxon>
    </lineage>
</organism>
<comment type="caution">
    <text evidence="2">The sequence shown here is derived from an EMBL/GenBank/DDBJ whole genome shotgun (WGS) entry which is preliminary data.</text>
</comment>
<evidence type="ECO:0000313" key="3">
    <source>
        <dbReference type="Proteomes" id="UP000284021"/>
    </source>
</evidence>
<dbReference type="SUPFAM" id="SSF52540">
    <property type="entry name" value="P-loop containing nucleoside triphosphate hydrolases"/>
    <property type="match status" value="1"/>
</dbReference>
<sequence>MNQATPAPTNNNKAIAAVKSRFVRLPSANTYPRFRDIITGIEQADAAILCHYYRKHSNSADNTPEAQYLVNCLEWVYGEGFQPNAGNVINGGLLNLWKPSSIQPSGQLVKPEQVQPFLEFLRRWFPNDLERQYMGWWLSHTVRKPEVRIIATPVLRSEHGIGKGFLVETLLSTLLGKSSVAVCGLKDVVGDFNDVVEGKTLLLIDEVYKSKKSTTDALKSFQGNATIPLHRKHKPTITIDNYLNFIITSNDHLPLILEKGDRRFWIPGFITHKESVTETAEFINTVLKPWLQNENGFQLVRDYLEQVDLSKFRPTDAPPMTTSKQELMGFSTTDKLEEVLADVVEANKVLTVKWVKDTYGGDFEHGLSEMAIANALLAIGCKQRRTKTCRFYITPAGFESGMSLESGTKELEKGMPARGF</sequence>
<dbReference type="Gene3D" id="3.40.50.300">
    <property type="entry name" value="P-loop containing nucleotide triphosphate hydrolases"/>
    <property type="match status" value="1"/>
</dbReference>
<feature type="domain" description="NrS-1 polymerase-like helicase" evidence="1">
    <location>
        <begin position="155"/>
        <end position="263"/>
    </location>
</feature>
<dbReference type="InterPro" id="IPR045455">
    <property type="entry name" value="NrS-1_pol-like_helicase"/>
</dbReference>
<reference evidence="2 3" key="1">
    <citation type="submission" date="2018-09" db="EMBL/GenBank/DDBJ databases">
        <authorList>
            <person name="Zhu H."/>
        </authorList>
    </citation>
    <scope>NUCLEOTIDE SEQUENCE [LARGE SCALE GENOMIC DNA]</scope>
    <source>
        <strain evidence="2 3">K1S02-6</strain>
    </source>
</reference>
<dbReference type="EMBL" id="QYUR01000006">
    <property type="protein sequence ID" value="RJG10250.1"/>
    <property type="molecule type" value="Genomic_DNA"/>
</dbReference>
<dbReference type="RefSeq" id="WP_119955931.1">
    <property type="nucleotide sequence ID" value="NZ_QYUR01000006.1"/>
</dbReference>
<dbReference type="Pfam" id="PF19263">
    <property type="entry name" value="DUF5906"/>
    <property type="match status" value="1"/>
</dbReference>
<evidence type="ECO:0000259" key="1">
    <source>
        <dbReference type="Pfam" id="PF19263"/>
    </source>
</evidence>
<dbReference type="OrthoDB" id="6851886at2"/>
<keyword evidence="3" id="KW-1185">Reference proteome</keyword>
<protein>
    <recommendedName>
        <fullName evidence="1">NrS-1 polymerase-like helicase domain-containing protein</fullName>
    </recommendedName>
</protein>
<dbReference type="AlphaFoldDB" id="A0A418XCU0"/>
<dbReference type="InterPro" id="IPR027417">
    <property type="entry name" value="P-loop_NTPase"/>
</dbReference>
<name>A0A418XCU0_9PSED</name>
<gene>
    <name evidence="2" type="ORF">D3879_19690</name>
</gene>
<accession>A0A418XCU0</accession>
<evidence type="ECO:0000313" key="2">
    <source>
        <dbReference type="EMBL" id="RJG10250.1"/>
    </source>
</evidence>
<proteinExistence type="predicted"/>